<sequence length="163" mass="19347">MLTLTLKLEGLTEKAEKYIEKELKYWEEITKKPQDFKGKKTPREYHISEALFRYFEYMEDARDIEEYIEEKKVGKVKYYTSEEIERQIDNHLATNPAVNGYPLKEGEILIAKVGERKPKQDDDVYMGHHPLPTSNRQTITERPQARDHKRKVVGHRGKRKIGR</sequence>
<gene>
    <name evidence="2" type="ORF">AGERDE_LOCUS2819</name>
</gene>
<dbReference type="Proteomes" id="UP000789831">
    <property type="component" value="Unassembled WGS sequence"/>
</dbReference>
<dbReference type="OrthoDB" id="2482249at2759"/>
<organism evidence="2 3">
    <name type="scientific">Ambispora gerdemannii</name>
    <dbReference type="NCBI Taxonomy" id="144530"/>
    <lineage>
        <taxon>Eukaryota</taxon>
        <taxon>Fungi</taxon>
        <taxon>Fungi incertae sedis</taxon>
        <taxon>Mucoromycota</taxon>
        <taxon>Glomeromycotina</taxon>
        <taxon>Glomeromycetes</taxon>
        <taxon>Archaeosporales</taxon>
        <taxon>Ambisporaceae</taxon>
        <taxon>Ambispora</taxon>
    </lineage>
</organism>
<dbReference type="EMBL" id="CAJVPL010000247">
    <property type="protein sequence ID" value="CAG8472712.1"/>
    <property type="molecule type" value="Genomic_DNA"/>
</dbReference>
<evidence type="ECO:0000256" key="1">
    <source>
        <dbReference type="SAM" id="MobiDB-lite"/>
    </source>
</evidence>
<protein>
    <submittedName>
        <fullName evidence="2">11209_t:CDS:1</fullName>
    </submittedName>
</protein>
<evidence type="ECO:0000313" key="3">
    <source>
        <dbReference type="Proteomes" id="UP000789831"/>
    </source>
</evidence>
<name>A0A9N8W6M4_9GLOM</name>
<comment type="caution">
    <text evidence="2">The sequence shown here is derived from an EMBL/GenBank/DDBJ whole genome shotgun (WGS) entry which is preliminary data.</text>
</comment>
<feature type="region of interest" description="Disordered" evidence="1">
    <location>
        <begin position="120"/>
        <end position="163"/>
    </location>
</feature>
<feature type="compositionally biased region" description="Polar residues" evidence="1">
    <location>
        <begin position="132"/>
        <end position="141"/>
    </location>
</feature>
<feature type="compositionally biased region" description="Basic residues" evidence="1">
    <location>
        <begin position="147"/>
        <end position="163"/>
    </location>
</feature>
<reference evidence="2" key="1">
    <citation type="submission" date="2021-06" db="EMBL/GenBank/DDBJ databases">
        <authorList>
            <person name="Kallberg Y."/>
            <person name="Tangrot J."/>
            <person name="Rosling A."/>
        </authorList>
    </citation>
    <scope>NUCLEOTIDE SEQUENCE</scope>
    <source>
        <strain evidence="2">MT106</strain>
    </source>
</reference>
<evidence type="ECO:0000313" key="2">
    <source>
        <dbReference type="EMBL" id="CAG8472712.1"/>
    </source>
</evidence>
<dbReference type="AlphaFoldDB" id="A0A9N8W6M4"/>
<accession>A0A9N8W6M4</accession>
<keyword evidence="3" id="KW-1185">Reference proteome</keyword>
<proteinExistence type="predicted"/>